<dbReference type="InterPro" id="IPR030802">
    <property type="entry name" value="Permease_MalE"/>
</dbReference>
<organism evidence="2 3">
    <name type="scientific">Chitinophaga filiformis</name>
    <name type="common">Myxococcus filiformis</name>
    <name type="synonym">Flexibacter filiformis</name>
    <dbReference type="NCBI Taxonomy" id="104663"/>
    <lineage>
        <taxon>Bacteria</taxon>
        <taxon>Pseudomonadati</taxon>
        <taxon>Bacteroidota</taxon>
        <taxon>Chitinophagia</taxon>
        <taxon>Chitinophagales</taxon>
        <taxon>Chitinophagaceae</taxon>
        <taxon>Chitinophaga</taxon>
    </lineage>
</organism>
<dbReference type="Proteomes" id="UP000199045">
    <property type="component" value="Unassembled WGS sequence"/>
</dbReference>
<dbReference type="PANTHER" id="PTHR30188:SF4">
    <property type="entry name" value="PROTEIN TRIGALACTOSYLDIACYLGLYCEROL 1, CHLOROPLASTIC"/>
    <property type="match status" value="1"/>
</dbReference>
<dbReference type="Pfam" id="PF02405">
    <property type="entry name" value="MlaE"/>
    <property type="match status" value="1"/>
</dbReference>
<dbReference type="AlphaFoldDB" id="A0A1G7U2T6"/>
<name>A0A1G7U2T6_CHIFI</name>
<evidence type="ECO:0000256" key="1">
    <source>
        <dbReference type="SAM" id="Phobius"/>
    </source>
</evidence>
<protein>
    <submittedName>
        <fullName evidence="2">Phospholipid/cholesterol/gamma-HCH transport system permease protein</fullName>
    </submittedName>
</protein>
<dbReference type="PANTHER" id="PTHR30188">
    <property type="entry name" value="ABC TRANSPORTER PERMEASE PROTEIN-RELATED"/>
    <property type="match status" value="1"/>
</dbReference>
<feature type="transmembrane region" description="Helical" evidence="1">
    <location>
        <begin position="243"/>
        <end position="266"/>
    </location>
</feature>
<keyword evidence="1" id="KW-0472">Membrane</keyword>
<dbReference type="GO" id="GO:0043190">
    <property type="term" value="C:ATP-binding cassette (ABC) transporter complex"/>
    <property type="evidence" value="ECO:0007669"/>
    <property type="project" value="InterPro"/>
</dbReference>
<accession>A0A1G7U2T6</accession>
<keyword evidence="1" id="KW-1133">Transmembrane helix</keyword>
<feature type="transmembrane region" description="Helical" evidence="1">
    <location>
        <begin position="57"/>
        <end position="85"/>
    </location>
</feature>
<dbReference type="STRING" id="104663.SAMN04488121_104194"/>
<gene>
    <name evidence="2" type="ORF">SAMN04488121_104194</name>
</gene>
<feature type="transmembrane region" description="Helical" evidence="1">
    <location>
        <begin position="208"/>
        <end position="231"/>
    </location>
</feature>
<feature type="transmembrane region" description="Helical" evidence="1">
    <location>
        <begin position="105"/>
        <end position="124"/>
    </location>
</feature>
<feature type="transmembrane region" description="Helical" evidence="1">
    <location>
        <begin position="16"/>
        <end position="36"/>
    </location>
</feature>
<reference evidence="2 3" key="1">
    <citation type="submission" date="2016-10" db="EMBL/GenBank/DDBJ databases">
        <authorList>
            <person name="de Groot N.N."/>
        </authorList>
    </citation>
    <scope>NUCLEOTIDE SEQUENCE [LARGE SCALE GENOMIC DNA]</scope>
    <source>
        <strain evidence="2 3">DSM 527</strain>
    </source>
</reference>
<keyword evidence="1" id="KW-0812">Transmembrane</keyword>
<evidence type="ECO:0000313" key="2">
    <source>
        <dbReference type="EMBL" id="SDG41876.1"/>
    </source>
</evidence>
<dbReference type="EMBL" id="FNBN01000004">
    <property type="protein sequence ID" value="SDG41876.1"/>
    <property type="molecule type" value="Genomic_DNA"/>
</dbReference>
<sequence length="267" mass="29768">MSGWRPGYVVPTIFRYLWPVMEFRFFHHFGSYLLMLKGMFSRPENMRMFWREFMRQCVDIGIGSFGIVFIISLFMGGVTTLQIAYQLVSPLIPKSTIAQVVRDTIILEFAPTLTCIVLAGVVGSKIASELGNMRVSEQIDAQEIMGINTKGYLIMPKIMAALIMIPCLICIAGFLGIWGGEKAGELGGILSSDQYWQGLRQEFRAYNIFFALFKSFVFAFIIASVPSYYGYNVEGGALEIGKASTSAVVVSCVLILFMDYLLAALLL</sequence>
<feature type="transmembrane region" description="Helical" evidence="1">
    <location>
        <begin position="158"/>
        <end position="178"/>
    </location>
</feature>
<proteinExistence type="predicted"/>
<evidence type="ECO:0000313" key="3">
    <source>
        <dbReference type="Proteomes" id="UP000199045"/>
    </source>
</evidence>
<dbReference type="GO" id="GO:0005548">
    <property type="term" value="F:phospholipid transporter activity"/>
    <property type="evidence" value="ECO:0007669"/>
    <property type="project" value="TreeGrafter"/>
</dbReference>